<protein>
    <submittedName>
        <fullName evidence="1">DUF4127 family protein</fullName>
    </submittedName>
</protein>
<dbReference type="Proteomes" id="UP001202244">
    <property type="component" value="Chromosome"/>
</dbReference>
<keyword evidence="2" id="KW-1185">Reference proteome</keyword>
<dbReference type="EMBL" id="CP093846">
    <property type="protein sequence ID" value="UNT00755.1"/>
    <property type="molecule type" value="Genomic_DNA"/>
</dbReference>
<evidence type="ECO:0000313" key="1">
    <source>
        <dbReference type="EMBL" id="UNT00755.1"/>
    </source>
</evidence>
<sequence>MHIALLPLDERPVNTHLPQLVGALAGAHVHLPPAGDLSRKKYPAATGALVRWLEAAVDGRTPLDALVVSLDMLGYGGLIASRTTQEPAVAVLERWEVLRHIRRVSPASAVHAVSLVTRAPNSYNRDEEPDYWADIGADLHRYGAALHRAYLEEPQADDESVDAFRERLPATHVADFSRRRLRNHTVNLGALSLAADGVLDTLLVTADDTAERSAGSLEQHWLAHWKQTALPAASGVSMHPGADEVGAVLVARAVLAQLRSEPLSVAVTCGVEHGLERVAPYENLPIGQGADGHLRGVGGRKVPAEEAELIVVVHPPDPAGGDWAHQHPTVRDPEHPEVRATAETVAGHVWAGTPVVVADCAYPNGSDPALVSALARRMPLTGLAGYAGWNTAGNTVGSALAHGAVHTAAREHGVADTAAHHRLLLHRLVEDCAYMTDIRGAALARFTDQVRHSTLPEEKVETVRAWIAEQLASAAGRFLGFEGWAVEPRSLLLPWERTFEIDFELLRPQER</sequence>
<gene>
    <name evidence="1" type="ORF">MMF93_32930</name>
</gene>
<organism evidence="1 2">
    <name type="scientific">Streptomyces tubbatahanensis</name>
    <dbReference type="NCBI Taxonomy" id="2923272"/>
    <lineage>
        <taxon>Bacteria</taxon>
        <taxon>Bacillati</taxon>
        <taxon>Actinomycetota</taxon>
        <taxon>Actinomycetes</taxon>
        <taxon>Kitasatosporales</taxon>
        <taxon>Streptomycetaceae</taxon>
        <taxon>Streptomyces</taxon>
    </lineage>
</organism>
<name>A0ABY3Y1P7_9ACTN</name>
<proteinExistence type="predicted"/>
<dbReference type="RefSeq" id="WP_242757026.1">
    <property type="nucleotide sequence ID" value="NZ_CP093846.1"/>
</dbReference>
<reference evidence="1 2" key="1">
    <citation type="journal article" date="2023" name="Microbiol. Spectr.">
        <title>Synergy between Genome Mining, Metabolomics, and Bioinformatics Uncovers Antibacterial Chlorinated Carbazole Alkaloids and Their Biosynthetic Gene Cluster from Streptomyces tubbatahanensis sp. nov., a Novel Actinomycete Isolated from Sulu Sea, Philippines.</title>
        <authorList>
            <person name="Tenebro C.P."/>
            <person name="Trono D.J.V.L."/>
            <person name="Balida L.A.P."/>
            <person name="Bayog L.K.A."/>
            <person name="Bruna J.R."/>
            <person name="Sabido E.M."/>
            <person name="Caspe D.P.C."/>
            <person name="de Los Santos E.L.C."/>
            <person name="Saludes J.P."/>
            <person name="Dalisay D.S."/>
        </authorList>
    </citation>
    <scope>NUCLEOTIDE SEQUENCE [LARGE SCALE GENOMIC DNA]</scope>
    <source>
        <strain evidence="1 2">DSD3025</strain>
    </source>
</reference>
<dbReference type="Pfam" id="PF13552">
    <property type="entry name" value="DUF4127"/>
    <property type="match status" value="1"/>
</dbReference>
<evidence type="ECO:0000313" key="2">
    <source>
        <dbReference type="Proteomes" id="UP001202244"/>
    </source>
</evidence>
<accession>A0ABY3Y1P7</accession>
<dbReference type="InterPro" id="IPR025394">
    <property type="entry name" value="DUF4127"/>
</dbReference>